<feature type="compositionally biased region" description="Basic residues" evidence="1">
    <location>
        <begin position="411"/>
        <end position="421"/>
    </location>
</feature>
<feature type="region of interest" description="Disordered" evidence="1">
    <location>
        <begin position="100"/>
        <end position="139"/>
    </location>
</feature>
<feature type="region of interest" description="Disordered" evidence="1">
    <location>
        <begin position="527"/>
        <end position="565"/>
    </location>
</feature>
<feature type="compositionally biased region" description="Polar residues" evidence="1">
    <location>
        <begin position="1"/>
        <end position="43"/>
    </location>
</feature>
<organism evidence="3 4">
    <name type="scientific">Actinomortierella ambigua</name>
    <dbReference type="NCBI Taxonomy" id="1343610"/>
    <lineage>
        <taxon>Eukaryota</taxon>
        <taxon>Fungi</taxon>
        <taxon>Fungi incertae sedis</taxon>
        <taxon>Mucoromycota</taxon>
        <taxon>Mortierellomycotina</taxon>
        <taxon>Mortierellomycetes</taxon>
        <taxon>Mortierellales</taxon>
        <taxon>Mortierellaceae</taxon>
        <taxon>Actinomortierella</taxon>
    </lineage>
</organism>
<feature type="transmembrane region" description="Helical" evidence="2">
    <location>
        <begin position="354"/>
        <end position="378"/>
    </location>
</feature>
<evidence type="ECO:0000313" key="4">
    <source>
        <dbReference type="Proteomes" id="UP000807716"/>
    </source>
</evidence>
<sequence>MLSDTTQPLPFQIQRQTDMQGSNKPIASMSLTTVSTRTSTESKSPAGGADGSETVSQQLAQNPLDPNAIKSAAATPAPPFRDLVLAVNDDNYNAQLWHLKAPGRGVPPDSPVSSPPSTRNGSGAGSGTGPGTPDHLPAPLWTATALPQSLYIDAKSVSLGTIHPRDLKEAGVMAVAWKKEHASGSHLVYPLKLVYRRHSGSAVDSNSPSTQAEPSPPSSPLGGGDASNSGNVAVEQPFEWIPAENQGFMITSKSSTPSHSGPVVACTSTKDHIIAIVPGSRVSTTNPQPEIHLFDLKTRSWAKAQLVQAPPGTFSDLPPPPPPGGPSKGDPGGEVSNNPNNESPLSPNETTPNAALIGGIVGGIVVLGAMIFAGFFFYRRRGSKEKAQEQSVVTLKTFASDDTFHEEPRMRHSVRRSRSRGRSPEVRNHHEMAWPQEDNDQVMDWPGANYHQELAWSQANHRQEMPQPQAYEYQRMAQSHVNDHQRMARSQAHHNQEMAWFQANYLQEMAQSQANYYLQEMARSRANNHHEMASSRGARSHETDRGTVPVMHKMHGPQYSPTRHP</sequence>
<keyword evidence="4" id="KW-1185">Reference proteome</keyword>
<protein>
    <submittedName>
        <fullName evidence="3">Uncharacterized protein</fullName>
    </submittedName>
</protein>
<proteinExistence type="predicted"/>
<keyword evidence="2" id="KW-1133">Transmembrane helix</keyword>
<accession>A0A9P6Q115</accession>
<keyword evidence="2" id="KW-0472">Membrane</keyword>
<dbReference type="Gene3D" id="1.20.5.510">
    <property type="entry name" value="Single helix bin"/>
    <property type="match status" value="1"/>
</dbReference>
<feature type="region of interest" description="Disordered" evidence="1">
    <location>
        <begin position="200"/>
        <end position="231"/>
    </location>
</feature>
<feature type="region of interest" description="Disordered" evidence="1">
    <location>
        <begin position="1"/>
        <end position="63"/>
    </location>
</feature>
<feature type="compositionally biased region" description="Low complexity" evidence="1">
    <location>
        <begin position="333"/>
        <end position="350"/>
    </location>
</feature>
<gene>
    <name evidence="3" type="ORF">DFQ27_005403</name>
</gene>
<name>A0A9P6Q115_9FUNG</name>
<feature type="region of interest" description="Disordered" evidence="1">
    <location>
        <begin position="404"/>
        <end position="430"/>
    </location>
</feature>
<evidence type="ECO:0000256" key="2">
    <source>
        <dbReference type="SAM" id="Phobius"/>
    </source>
</evidence>
<evidence type="ECO:0000313" key="3">
    <source>
        <dbReference type="EMBL" id="KAG0256926.1"/>
    </source>
</evidence>
<keyword evidence="2" id="KW-0812">Transmembrane</keyword>
<feature type="compositionally biased region" description="Polar residues" evidence="1">
    <location>
        <begin position="202"/>
        <end position="213"/>
    </location>
</feature>
<evidence type="ECO:0000256" key="1">
    <source>
        <dbReference type="SAM" id="MobiDB-lite"/>
    </source>
</evidence>
<feature type="region of interest" description="Disordered" evidence="1">
    <location>
        <begin position="310"/>
        <end position="350"/>
    </location>
</feature>
<dbReference type="AlphaFoldDB" id="A0A9P6Q115"/>
<reference evidence="3" key="1">
    <citation type="journal article" date="2020" name="Fungal Divers.">
        <title>Resolving the Mortierellaceae phylogeny through synthesis of multi-gene phylogenetics and phylogenomics.</title>
        <authorList>
            <person name="Vandepol N."/>
            <person name="Liber J."/>
            <person name="Desiro A."/>
            <person name="Na H."/>
            <person name="Kennedy M."/>
            <person name="Barry K."/>
            <person name="Grigoriev I.V."/>
            <person name="Miller A.N."/>
            <person name="O'Donnell K."/>
            <person name="Stajich J.E."/>
            <person name="Bonito G."/>
        </authorList>
    </citation>
    <scope>NUCLEOTIDE SEQUENCE</scope>
    <source>
        <strain evidence="3">BC1065</strain>
    </source>
</reference>
<dbReference type="Proteomes" id="UP000807716">
    <property type="component" value="Unassembled WGS sequence"/>
</dbReference>
<comment type="caution">
    <text evidence="3">The sequence shown here is derived from an EMBL/GenBank/DDBJ whole genome shotgun (WGS) entry which is preliminary data.</text>
</comment>
<feature type="compositionally biased region" description="Basic and acidic residues" evidence="1">
    <location>
        <begin position="528"/>
        <end position="545"/>
    </location>
</feature>
<dbReference type="EMBL" id="JAAAJB010000385">
    <property type="protein sequence ID" value="KAG0256926.1"/>
    <property type="molecule type" value="Genomic_DNA"/>
</dbReference>